<proteinExistence type="predicted"/>
<organism evidence="1 2">
    <name type="scientific">Aliiroseovarius salicola</name>
    <dbReference type="NCBI Taxonomy" id="3009082"/>
    <lineage>
        <taxon>Bacteria</taxon>
        <taxon>Pseudomonadati</taxon>
        <taxon>Pseudomonadota</taxon>
        <taxon>Alphaproteobacteria</taxon>
        <taxon>Rhodobacterales</taxon>
        <taxon>Paracoccaceae</taxon>
        <taxon>Aliiroseovarius</taxon>
    </lineage>
</organism>
<protein>
    <submittedName>
        <fullName evidence="1">Uncharacterized protein</fullName>
    </submittedName>
</protein>
<comment type="caution">
    <text evidence="1">The sequence shown here is derived from an EMBL/GenBank/DDBJ whole genome shotgun (WGS) entry which is preliminary data.</text>
</comment>
<dbReference type="RefSeq" id="WP_271054780.1">
    <property type="nucleotide sequence ID" value="NZ_JAQIIO010000007.1"/>
</dbReference>
<accession>A0ABT4W3T1</accession>
<gene>
    <name evidence="1" type="ORF">O2N63_13375</name>
</gene>
<dbReference type="EMBL" id="JAQIIO010000007">
    <property type="protein sequence ID" value="MDA5095074.1"/>
    <property type="molecule type" value="Genomic_DNA"/>
</dbReference>
<evidence type="ECO:0000313" key="2">
    <source>
        <dbReference type="Proteomes" id="UP001528040"/>
    </source>
</evidence>
<name>A0ABT4W3T1_9RHOB</name>
<keyword evidence="2" id="KW-1185">Reference proteome</keyword>
<sequence>MPLLDLPLTPPPKIKLSRLRDIGWSIWDPIGLLRSEQKWDDKECLTFADEYDGYLVQAAGQLRRGAPDSDVVDYLVQIESEHMGLGTGNGALNRAKRVVDAIHADKELWTYPE</sequence>
<reference evidence="1 2" key="1">
    <citation type="submission" date="2023-01" db="EMBL/GenBank/DDBJ databases">
        <authorList>
            <person name="Yoon J.-W."/>
        </authorList>
    </citation>
    <scope>NUCLEOTIDE SEQUENCE [LARGE SCALE GENOMIC DNA]</scope>
    <source>
        <strain evidence="1 2">KMU-50</strain>
    </source>
</reference>
<dbReference type="Proteomes" id="UP001528040">
    <property type="component" value="Unassembled WGS sequence"/>
</dbReference>
<evidence type="ECO:0000313" key="1">
    <source>
        <dbReference type="EMBL" id="MDA5095074.1"/>
    </source>
</evidence>